<sequence length="269" mass="32724">MTTNAIIPMTIVNRIIRDAAVLNRDKKYFQLRFNKLTQTWETRWFFRTSYQKTKKFASIIRCLKYKKCNPPEVSYFLVEPCIEPQVTKDSFYQETVEEVDAFSKKLRWGLKYEFPEKTKTYKHRDEETFKYTYIHFEDGQGRYNSAFIEENSCEDSLLGDYCSPMFHRAYVSIHNTIFPFFKEPSFQEKFYPWNKETNSQEKPTIQYCSIPYLNKQRGMRVKTDGYSEYSFKYFDEDKEQWSYESFTPYERRQLVLFYESNCYGNYDDD</sequence>
<organism evidence="1">
    <name type="scientific">viral metagenome</name>
    <dbReference type="NCBI Taxonomy" id="1070528"/>
    <lineage>
        <taxon>unclassified sequences</taxon>
        <taxon>metagenomes</taxon>
        <taxon>organismal metagenomes</taxon>
    </lineage>
</organism>
<name>A0A6C0HDT2_9ZZZZ</name>
<evidence type="ECO:0000313" key="1">
    <source>
        <dbReference type="EMBL" id="QHT78326.1"/>
    </source>
</evidence>
<proteinExistence type="predicted"/>
<protein>
    <submittedName>
        <fullName evidence="1">Uncharacterized protein</fullName>
    </submittedName>
</protein>
<dbReference type="AlphaFoldDB" id="A0A6C0HDT2"/>
<reference evidence="1" key="1">
    <citation type="journal article" date="2020" name="Nature">
        <title>Giant virus diversity and host interactions through global metagenomics.</title>
        <authorList>
            <person name="Schulz F."/>
            <person name="Roux S."/>
            <person name="Paez-Espino D."/>
            <person name="Jungbluth S."/>
            <person name="Walsh D.A."/>
            <person name="Denef V.J."/>
            <person name="McMahon K.D."/>
            <person name="Konstantinidis K.T."/>
            <person name="Eloe-Fadrosh E.A."/>
            <person name="Kyrpides N.C."/>
            <person name="Woyke T."/>
        </authorList>
    </citation>
    <scope>NUCLEOTIDE SEQUENCE</scope>
    <source>
        <strain evidence="1">GVMAG-M-3300023179-91</strain>
    </source>
</reference>
<dbReference type="EMBL" id="MN739930">
    <property type="protein sequence ID" value="QHT78326.1"/>
    <property type="molecule type" value="Genomic_DNA"/>
</dbReference>
<accession>A0A6C0HDT2</accession>